<dbReference type="Proteomes" id="UP000001940">
    <property type="component" value="Chromosome X"/>
</dbReference>
<evidence type="ECO:0000313" key="4">
    <source>
        <dbReference type="WormBase" id="Y62H9A.1"/>
    </source>
</evidence>
<dbReference type="KEGG" id="cel:CELE_Y62H9A.1"/>
<feature type="transmembrane region" description="Helical" evidence="1">
    <location>
        <begin position="146"/>
        <end position="167"/>
    </location>
</feature>
<feature type="transmembrane region" description="Helical" evidence="1">
    <location>
        <begin position="212"/>
        <end position="231"/>
    </location>
</feature>
<dbReference type="WormBase" id="Y62H9A.1">
    <property type="protein sequence ID" value="CE19237"/>
    <property type="gene ID" value="WBGene00013389"/>
</dbReference>
<dbReference type="PaxDb" id="6239-Y62H9A.1"/>
<dbReference type="OMA" id="AISLWYL"/>
<evidence type="ECO:0000256" key="1">
    <source>
        <dbReference type="SAM" id="Phobius"/>
    </source>
</evidence>
<dbReference type="eggNOG" id="ENOG502TMDV">
    <property type="taxonomic scope" value="Eukaryota"/>
</dbReference>
<protein>
    <submittedName>
        <fullName evidence="2">Uncharacterized protein</fullName>
    </submittedName>
</protein>
<dbReference type="AlphaFoldDB" id="Q9XWT7"/>
<dbReference type="InterPro" id="IPR019422">
    <property type="entry name" value="7TM_GPCR_serpentine_rcpt_Srh"/>
</dbReference>
<accession>Q9XWT7</accession>
<evidence type="ECO:0000313" key="2">
    <source>
        <dbReference type="EMBL" id="CAA21558.1"/>
    </source>
</evidence>
<dbReference type="Pfam" id="PF10318">
    <property type="entry name" value="7TM_GPCR_Srh"/>
    <property type="match status" value="1"/>
</dbReference>
<name>Q9XWT7_CAEEL</name>
<dbReference type="RefSeq" id="NP_509982.1">
    <property type="nucleotide sequence ID" value="NM_077581.1"/>
</dbReference>
<dbReference type="SMR" id="Q9XWT7"/>
<feature type="transmembrane region" description="Helical" evidence="1">
    <location>
        <begin position="252"/>
        <end position="278"/>
    </location>
</feature>
<gene>
    <name evidence="2" type="ORF">CELE_Y62H9A.1</name>
    <name evidence="2 4" type="ORF">Y62H9A.1</name>
</gene>
<feature type="transmembrane region" description="Helical" evidence="1">
    <location>
        <begin position="60"/>
        <end position="82"/>
    </location>
</feature>
<sequence>MSSDFQLPGFYTSISVQERYFVWLRRYMEITSVLNVFLTALTLYLVRVEGKTLKRDYKQVLVCNLMLPVVFSVYMGFVYQPYIVFPYHLLLTVGFFRFGPFVTAHLFNICCTLAILCSMSFLYSFWFNYFTICYRISRQSSTKTNLIGVCIGVVFTIVNFVLMTIGVDEHQYEDRDNLYKTDNRIKYFFNEYSIAIVRVSDKWSLKALSVEAFIGISIVVIIIPLITFKSYTTLSKIHKMISKQTLIQLKNALAISLWYLLQFGVLVGIPAATAMALLLMQYTPFEGFPFAMVVLAPTQLTCPVICILYLILIKPLRYGFFKLVGLHKYVPRNQPKAVTQTQLSTFTSHVPSRPTNRVPYGSLKLY</sequence>
<evidence type="ECO:0000313" key="3">
    <source>
        <dbReference type="Proteomes" id="UP000001940"/>
    </source>
</evidence>
<reference evidence="2 3" key="1">
    <citation type="journal article" date="1998" name="Science">
        <title>Genome sequence of the nematode C. elegans: a platform for investigating biology.</title>
        <authorList>
            <consortium name="The C. elegans sequencing consortium"/>
            <person name="Sulson J.E."/>
            <person name="Waterston R."/>
        </authorList>
    </citation>
    <scope>NUCLEOTIDE SEQUENCE [LARGE SCALE GENOMIC DNA]</scope>
    <source>
        <strain evidence="2 3">Bristol N2</strain>
    </source>
</reference>
<dbReference type="HOGENOM" id="CLU_757030_0_0_1"/>
<organism evidence="2 3">
    <name type="scientific">Caenorhabditis elegans</name>
    <dbReference type="NCBI Taxonomy" id="6239"/>
    <lineage>
        <taxon>Eukaryota</taxon>
        <taxon>Metazoa</taxon>
        <taxon>Ecdysozoa</taxon>
        <taxon>Nematoda</taxon>
        <taxon>Chromadorea</taxon>
        <taxon>Rhabditida</taxon>
        <taxon>Rhabditina</taxon>
        <taxon>Rhabditomorpha</taxon>
        <taxon>Rhabditoidea</taxon>
        <taxon>Rhabditidae</taxon>
        <taxon>Peloderinae</taxon>
        <taxon>Caenorhabditis</taxon>
    </lineage>
</organism>
<feature type="transmembrane region" description="Helical" evidence="1">
    <location>
        <begin position="290"/>
        <end position="312"/>
    </location>
</feature>
<dbReference type="InParanoid" id="Q9XWT7"/>
<dbReference type="CTD" id="190459"/>
<proteinExistence type="predicted"/>
<dbReference type="GeneID" id="190459"/>
<dbReference type="EMBL" id="BX284606">
    <property type="protein sequence ID" value="CAA21558.1"/>
    <property type="molecule type" value="Genomic_DNA"/>
</dbReference>
<keyword evidence="1" id="KW-0812">Transmembrane</keyword>
<feature type="transmembrane region" description="Helical" evidence="1">
    <location>
        <begin position="102"/>
        <end position="126"/>
    </location>
</feature>
<feature type="transmembrane region" description="Helical" evidence="1">
    <location>
        <begin position="30"/>
        <end position="48"/>
    </location>
</feature>
<keyword evidence="1" id="KW-0472">Membrane</keyword>
<dbReference type="UCSC" id="Y62H9A.1">
    <property type="organism name" value="c. elegans"/>
</dbReference>
<dbReference type="OrthoDB" id="5815064at2759"/>
<keyword evidence="1" id="KW-1133">Transmembrane helix</keyword>
<keyword evidence="3" id="KW-1185">Reference proteome</keyword>
<dbReference type="PIR" id="T27257">
    <property type="entry name" value="T27257"/>
</dbReference>
<dbReference type="AGR" id="WB:WBGene00013389"/>
<dbReference type="FunCoup" id="Q9XWT7">
    <property type="interactions" value="1509"/>
</dbReference>